<feature type="region of interest" description="Disordered" evidence="1">
    <location>
        <begin position="1"/>
        <end position="29"/>
    </location>
</feature>
<proteinExistence type="predicted"/>
<evidence type="ECO:0000313" key="4">
    <source>
        <dbReference type="Proteomes" id="UP001363622"/>
    </source>
</evidence>
<keyword evidence="2" id="KW-0812">Transmembrane</keyword>
<evidence type="ECO:0000313" key="3">
    <source>
        <dbReference type="EMBL" id="KAK7515653.1"/>
    </source>
</evidence>
<protein>
    <submittedName>
        <fullName evidence="3">Uncharacterized protein</fullName>
    </submittedName>
</protein>
<name>A0ABR1KKU3_9PEZI</name>
<evidence type="ECO:0000256" key="1">
    <source>
        <dbReference type="SAM" id="MobiDB-lite"/>
    </source>
</evidence>
<keyword evidence="2" id="KW-0472">Membrane</keyword>
<gene>
    <name evidence="3" type="ORF">IWZ03DRAFT_380067</name>
</gene>
<feature type="compositionally biased region" description="Basic residues" evidence="1">
    <location>
        <begin position="14"/>
        <end position="24"/>
    </location>
</feature>
<feature type="non-terminal residue" evidence="3">
    <location>
        <position position="223"/>
    </location>
</feature>
<dbReference type="Proteomes" id="UP001363622">
    <property type="component" value="Unassembled WGS sequence"/>
</dbReference>
<organism evidence="3 4">
    <name type="scientific">Phyllosticta citriasiana</name>
    <dbReference type="NCBI Taxonomy" id="595635"/>
    <lineage>
        <taxon>Eukaryota</taxon>
        <taxon>Fungi</taxon>
        <taxon>Dikarya</taxon>
        <taxon>Ascomycota</taxon>
        <taxon>Pezizomycotina</taxon>
        <taxon>Dothideomycetes</taxon>
        <taxon>Dothideomycetes incertae sedis</taxon>
        <taxon>Botryosphaeriales</taxon>
        <taxon>Phyllostictaceae</taxon>
        <taxon>Phyllosticta</taxon>
    </lineage>
</organism>
<feature type="transmembrane region" description="Helical" evidence="2">
    <location>
        <begin position="142"/>
        <end position="162"/>
    </location>
</feature>
<sequence length="223" mass="24915">MAHHYLHSPCAPQRTRRRTPTARRGRADGPRRTCIWRRFAARRRRPRRDWRWSGSERRTEFVGQVCVCCSPSPPSWRLFSSPCSCFRANADDPVASGGVAVTGFASAAAAANAAFCGDAGSGWKNCRAVVVRRLRRCRTCRAPPRAMIVMGSAVVGWLWWWLLVVRNWCCCGGVGDGTMMGPPMGGKMHRVGVDALGGLDWDWDWREGREGRPPIVSRLLSIF</sequence>
<keyword evidence="4" id="KW-1185">Reference proteome</keyword>
<reference evidence="3 4" key="1">
    <citation type="submission" date="2024-04" db="EMBL/GenBank/DDBJ databases">
        <title>Phyllosticta paracitricarpa is synonymous to the EU quarantine fungus P. citricarpa based on phylogenomic analyses.</title>
        <authorList>
            <consortium name="Lawrence Berkeley National Laboratory"/>
            <person name="Van Ingen-Buijs V.A."/>
            <person name="Van Westerhoven A.C."/>
            <person name="Haridas S."/>
            <person name="Skiadas P."/>
            <person name="Martin F."/>
            <person name="Groenewald J.Z."/>
            <person name="Crous P.W."/>
            <person name="Seidl M.F."/>
        </authorList>
    </citation>
    <scope>NUCLEOTIDE SEQUENCE [LARGE SCALE GENOMIC DNA]</scope>
    <source>
        <strain evidence="3 4">CBS 123371</strain>
    </source>
</reference>
<accession>A0ABR1KKU3</accession>
<keyword evidence="2" id="KW-1133">Transmembrane helix</keyword>
<dbReference type="EMBL" id="JBBPHU010000007">
    <property type="protein sequence ID" value="KAK7515653.1"/>
    <property type="molecule type" value="Genomic_DNA"/>
</dbReference>
<evidence type="ECO:0000256" key="2">
    <source>
        <dbReference type="SAM" id="Phobius"/>
    </source>
</evidence>
<comment type="caution">
    <text evidence="3">The sequence shown here is derived from an EMBL/GenBank/DDBJ whole genome shotgun (WGS) entry which is preliminary data.</text>
</comment>